<proteinExistence type="predicted"/>
<gene>
    <name evidence="1" type="ORF">BED47_04300</name>
</gene>
<reference evidence="1 2" key="1">
    <citation type="submission" date="2016-07" db="EMBL/GenBank/DDBJ databases">
        <authorList>
            <person name="Townsley L."/>
            <person name="Shank E.A."/>
        </authorList>
    </citation>
    <scope>NUCLEOTIDE SEQUENCE [LARGE SCALE GENOMIC DNA]</scope>
    <source>
        <strain evidence="1 2">CH01</strain>
    </source>
</reference>
<accession>A0ABX2ZUU0</accession>
<dbReference type="RefSeq" id="WP_069032569.1">
    <property type="nucleotide sequence ID" value="NZ_MDKC01000002.1"/>
</dbReference>
<keyword evidence="2" id="KW-1185">Reference proteome</keyword>
<dbReference type="EMBL" id="MDKC01000002">
    <property type="protein sequence ID" value="ODG93510.1"/>
    <property type="molecule type" value="Genomic_DNA"/>
</dbReference>
<name>A0ABX2ZUU0_9BACI</name>
<evidence type="ECO:0000313" key="1">
    <source>
        <dbReference type="EMBL" id="ODG93510.1"/>
    </source>
</evidence>
<comment type="caution">
    <text evidence="1">The sequence shown here is derived from an EMBL/GenBank/DDBJ whole genome shotgun (WGS) entry which is preliminary data.</text>
</comment>
<protein>
    <submittedName>
        <fullName evidence="1">Uncharacterized protein</fullName>
    </submittedName>
</protein>
<evidence type="ECO:0000313" key="2">
    <source>
        <dbReference type="Proteomes" id="UP000094580"/>
    </source>
</evidence>
<dbReference type="Proteomes" id="UP000094580">
    <property type="component" value="Unassembled WGS sequence"/>
</dbReference>
<organism evidence="1 2">
    <name type="scientific">Gottfriedia luciferensis</name>
    <dbReference type="NCBI Taxonomy" id="178774"/>
    <lineage>
        <taxon>Bacteria</taxon>
        <taxon>Bacillati</taxon>
        <taxon>Bacillota</taxon>
        <taxon>Bacilli</taxon>
        <taxon>Bacillales</taxon>
        <taxon>Bacillaceae</taxon>
        <taxon>Gottfriedia</taxon>
    </lineage>
</organism>
<sequence length="227" mass="26811">MMKRNGATKRKSKTPIISNTGFIGASFIDMEELQENQYYFTRKHPLIIHEVLNGLLQAACALFQKQKIPAFIACEYLREEKKIGLILSKKPFEKEEGIRYFIEYLREIGHLNNDKTIRAEISNTGFIGVIFVDLSYISRFTFDTEMKLLSAFTINFMEPLKEIYHQNKIHLYMSGVELQKEDKLGFVLSKNPYDERKEANLYFKEYLRERGLLKNYKENVFIQRHRA</sequence>